<dbReference type="InterPro" id="IPR013783">
    <property type="entry name" value="Ig-like_fold"/>
</dbReference>
<feature type="non-terminal residue" evidence="3">
    <location>
        <position position="272"/>
    </location>
</feature>
<dbReference type="InterPro" id="IPR013098">
    <property type="entry name" value="Ig_I-set"/>
</dbReference>
<protein>
    <recommendedName>
        <fullName evidence="2">Immunoglobulin I-set domain-containing protein</fullName>
    </recommendedName>
</protein>
<dbReference type="EMBL" id="CAXKWB010002538">
    <property type="protein sequence ID" value="CAL4067139.1"/>
    <property type="molecule type" value="Genomic_DNA"/>
</dbReference>
<gene>
    <name evidence="3" type="ORF">MNOR_LOCUS6225</name>
</gene>
<feature type="transmembrane region" description="Helical" evidence="1">
    <location>
        <begin position="242"/>
        <end position="266"/>
    </location>
</feature>
<evidence type="ECO:0000259" key="2">
    <source>
        <dbReference type="Pfam" id="PF07679"/>
    </source>
</evidence>
<dbReference type="AlphaFoldDB" id="A0AAV2Q2K0"/>
<organism evidence="3 4">
    <name type="scientific">Meganyctiphanes norvegica</name>
    <name type="common">Northern krill</name>
    <name type="synonym">Thysanopoda norvegica</name>
    <dbReference type="NCBI Taxonomy" id="48144"/>
    <lineage>
        <taxon>Eukaryota</taxon>
        <taxon>Metazoa</taxon>
        <taxon>Ecdysozoa</taxon>
        <taxon>Arthropoda</taxon>
        <taxon>Crustacea</taxon>
        <taxon>Multicrustacea</taxon>
        <taxon>Malacostraca</taxon>
        <taxon>Eumalacostraca</taxon>
        <taxon>Eucarida</taxon>
        <taxon>Euphausiacea</taxon>
        <taxon>Euphausiidae</taxon>
        <taxon>Meganyctiphanes</taxon>
    </lineage>
</organism>
<keyword evidence="4" id="KW-1185">Reference proteome</keyword>
<keyword evidence="1" id="KW-0812">Transmembrane</keyword>
<sequence length="272" mass="30162">MEASITESSIDWCPFHNGRNSLTAADLVSSSPNDDLFPLGTFVILLNENYRESTQVCTSKMGHSATAMPDYNMDIKIVLSQNLKNYECQGSSPTTIIFLTFLAFEIKFRTSSSIVSLCVIVNGPENKILTPTKPIPKEEKIFSWLFCNSELVKKGNSVPLSAKVAGHPSITVQWTLNDAVVTGQEYRHGVPTYKIKSEGNRHYFEIPEVLKPIAGRVTIVAENIAGRATSAAHLRVVGECSILYFLIYKIIAQLFVLFLLLSCCFLQLDKGM</sequence>
<reference evidence="3 4" key="1">
    <citation type="submission" date="2024-05" db="EMBL/GenBank/DDBJ databases">
        <authorList>
            <person name="Wallberg A."/>
        </authorList>
    </citation>
    <scope>NUCLEOTIDE SEQUENCE [LARGE SCALE GENOMIC DNA]</scope>
</reference>
<feature type="domain" description="Immunoglobulin I-set" evidence="2">
    <location>
        <begin position="152"/>
        <end position="236"/>
    </location>
</feature>
<evidence type="ECO:0000256" key="1">
    <source>
        <dbReference type="SAM" id="Phobius"/>
    </source>
</evidence>
<keyword evidence="1" id="KW-0472">Membrane</keyword>
<dbReference type="Gene3D" id="2.60.40.10">
    <property type="entry name" value="Immunoglobulins"/>
    <property type="match status" value="1"/>
</dbReference>
<dbReference type="InterPro" id="IPR036179">
    <property type="entry name" value="Ig-like_dom_sf"/>
</dbReference>
<keyword evidence="1" id="KW-1133">Transmembrane helix</keyword>
<name>A0AAV2Q2K0_MEGNR</name>
<dbReference type="SUPFAM" id="SSF48726">
    <property type="entry name" value="Immunoglobulin"/>
    <property type="match status" value="1"/>
</dbReference>
<evidence type="ECO:0000313" key="3">
    <source>
        <dbReference type="EMBL" id="CAL4067139.1"/>
    </source>
</evidence>
<dbReference type="Pfam" id="PF07679">
    <property type="entry name" value="I-set"/>
    <property type="match status" value="1"/>
</dbReference>
<evidence type="ECO:0000313" key="4">
    <source>
        <dbReference type="Proteomes" id="UP001497623"/>
    </source>
</evidence>
<comment type="caution">
    <text evidence="3">The sequence shown here is derived from an EMBL/GenBank/DDBJ whole genome shotgun (WGS) entry which is preliminary data.</text>
</comment>
<proteinExistence type="predicted"/>
<dbReference type="Proteomes" id="UP001497623">
    <property type="component" value="Unassembled WGS sequence"/>
</dbReference>
<accession>A0AAV2Q2K0</accession>